<dbReference type="PANTHER" id="PTHR17985">
    <property type="entry name" value="SER/THR-RICH PROTEIN T10 IN DGCR REGION"/>
    <property type="match status" value="1"/>
</dbReference>
<protein>
    <submittedName>
        <fullName evidence="1">Transport and Golgi organization 2 homolog</fullName>
    </submittedName>
</protein>
<dbReference type="GO" id="GO:0007030">
    <property type="term" value="P:Golgi organization"/>
    <property type="evidence" value="ECO:0007669"/>
    <property type="project" value="TreeGrafter"/>
</dbReference>
<name>A0AAV4DGV1_9GAST</name>
<dbReference type="InterPro" id="IPR008551">
    <property type="entry name" value="TANGO2"/>
</dbReference>
<comment type="caution">
    <text evidence="1">The sequence shown here is derived from an EMBL/GenBank/DDBJ whole genome shotgun (WGS) entry which is preliminary data.</text>
</comment>
<reference evidence="1 2" key="1">
    <citation type="journal article" date="2021" name="Elife">
        <title>Chloroplast acquisition without the gene transfer in kleptoplastic sea slugs, Plakobranchus ocellatus.</title>
        <authorList>
            <person name="Maeda T."/>
            <person name="Takahashi S."/>
            <person name="Yoshida T."/>
            <person name="Shimamura S."/>
            <person name="Takaki Y."/>
            <person name="Nagai Y."/>
            <person name="Toyoda A."/>
            <person name="Suzuki Y."/>
            <person name="Arimoto A."/>
            <person name="Ishii H."/>
            <person name="Satoh N."/>
            <person name="Nishiyama T."/>
            <person name="Hasebe M."/>
            <person name="Maruyama T."/>
            <person name="Minagawa J."/>
            <person name="Obokata J."/>
            <person name="Shigenobu S."/>
        </authorList>
    </citation>
    <scope>NUCLEOTIDE SEQUENCE [LARGE SCALE GENOMIC DNA]</scope>
</reference>
<dbReference type="GO" id="GO:0005794">
    <property type="term" value="C:Golgi apparatus"/>
    <property type="evidence" value="ECO:0007669"/>
    <property type="project" value="TreeGrafter"/>
</dbReference>
<keyword evidence="2" id="KW-1185">Reference proteome</keyword>
<dbReference type="AlphaFoldDB" id="A0AAV4DGV1"/>
<dbReference type="Pfam" id="PF05742">
    <property type="entry name" value="TANGO2"/>
    <property type="match status" value="1"/>
</dbReference>
<dbReference type="EMBL" id="BLXT01007857">
    <property type="protein sequence ID" value="GFO43283.1"/>
    <property type="molecule type" value="Genomic_DNA"/>
</dbReference>
<organism evidence="1 2">
    <name type="scientific">Plakobranchus ocellatus</name>
    <dbReference type="NCBI Taxonomy" id="259542"/>
    <lineage>
        <taxon>Eukaryota</taxon>
        <taxon>Metazoa</taxon>
        <taxon>Spiralia</taxon>
        <taxon>Lophotrochozoa</taxon>
        <taxon>Mollusca</taxon>
        <taxon>Gastropoda</taxon>
        <taxon>Heterobranchia</taxon>
        <taxon>Euthyneura</taxon>
        <taxon>Panpulmonata</taxon>
        <taxon>Sacoglossa</taxon>
        <taxon>Placobranchoidea</taxon>
        <taxon>Plakobranchidae</taxon>
        <taxon>Plakobranchus</taxon>
    </lineage>
</organism>
<evidence type="ECO:0000313" key="1">
    <source>
        <dbReference type="EMBL" id="GFO43283.1"/>
    </source>
</evidence>
<dbReference type="GO" id="GO:0009306">
    <property type="term" value="P:protein secretion"/>
    <property type="evidence" value="ECO:0007669"/>
    <property type="project" value="TreeGrafter"/>
</dbReference>
<sequence length="306" mass="34046">MCVVYFLQNDIVCPDGYQLVLVNNRDEHWTRPTKDADFWGPDLSCLSGRDMHPGKEGGTWLGINKNGKIGVVLNILGPVDLSKKGRGFLVSDYLCQDVDMEKYAAEVRKDRDEYHGFILLLFDLGRRRDCLRAKPLYVTNALGYNSCVNMGTLSPHTFHGVSNSPLEYPFQKVIKGKQRFGQIVSQYPTVDLKEHLVKDLMELMADTTELLPDPVLEKAVSAKGLNPAETGSYSAVNIFSSTYRSRTTTIILVDGKGTVDYIERSVEPSQSTHHERTMHKTFQLSVPLTKASEMGGATAGSLLRGP</sequence>
<gene>
    <name evidence="1" type="ORF">PoB_006978800</name>
</gene>
<accession>A0AAV4DGV1</accession>
<dbReference type="PANTHER" id="PTHR17985:SF8">
    <property type="entry name" value="TRANSPORT AND GOLGI ORGANIZATION PROTEIN 2 HOMOLOG"/>
    <property type="match status" value="1"/>
</dbReference>
<proteinExistence type="predicted"/>
<dbReference type="Proteomes" id="UP000735302">
    <property type="component" value="Unassembled WGS sequence"/>
</dbReference>
<evidence type="ECO:0000313" key="2">
    <source>
        <dbReference type="Proteomes" id="UP000735302"/>
    </source>
</evidence>